<evidence type="ECO:0000256" key="2">
    <source>
        <dbReference type="SAM" id="SignalP"/>
    </source>
</evidence>
<dbReference type="Gene3D" id="1.25.40.10">
    <property type="entry name" value="Tetratricopeptide repeat domain"/>
    <property type="match status" value="2"/>
</dbReference>
<protein>
    <submittedName>
        <fullName evidence="4">Poly-beta-1,6 N-acetyl-D-glucosamine export porin PgaA</fullName>
    </submittedName>
</protein>
<keyword evidence="1" id="KW-0802">TPR repeat</keyword>
<reference evidence="4 5" key="1">
    <citation type="submission" date="2020-04" db="EMBL/GenBank/DDBJ databases">
        <title>Acinetobacter Taxon 24.</title>
        <authorList>
            <person name="Nemec A."/>
            <person name="Radolfova-Krizova L."/>
            <person name="Higgins P.G."/>
            <person name="Spanelova P."/>
        </authorList>
    </citation>
    <scope>NUCLEOTIDE SEQUENCE [LARGE SCALE GENOMIC DNA]</scope>
    <source>
        <strain evidence="4 5">ANC 4279</strain>
    </source>
</reference>
<feature type="chain" id="PRO_5045775339" evidence="2">
    <location>
        <begin position="27"/>
        <end position="829"/>
    </location>
</feature>
<dbReference type="SUPFAM" id="SSF56935">
    <property type="entry name" value="Porins"/>
    <property type="match status" value="1"/>
</dbReference>
<proteinExistence type="predicted"/>
<dbReference type="SMART" id="SM00028">
    <property type="entry name" value="TPR"/>
    <property type="match status" value="2"/>
</dbReference>
<sequence>MNKINSKLNILTLSCGTLLFSSFLHAELIYRDSVDPQREETVGSIKQGQVDAGLQKLRQLLVLQPNNQKLIADFVVISYEHQRFNEQDIKYLSGIQNAQFPDYAKVDVLKALRDLRKFELAEQWAKKFAQTDQNQMWVVWIGVLQAEAGKTLESKQTLSALDINYIDPDYLAQLAYAYRILNMPVEALNAASLAVEKNPNNGSTQEQYALALMVNADYAKAQKYIQNNQILAKQPQLRINAKISEFTQRIQNAEQYSKLYTYQDLGTNQPYQKLDQVIADMEKYESKLPDDPSIKRQFYYEYIYALNAKNSSKKVLEQISKVGLPIDQMPPYVRHSIADAYLNTQQPKVAEKLYKTLLKEKNYPNFKLYSSLYYSLIEQEKFKEAQQLLLDMDKLLPTFRYSNAKGADKVPHDDRSEYLALVGLNYVYRNEYAKAEKYFENLAAQAPNNVVYQNNRAFVQRLREKPQHSEWILAQWDGIEPIDNGMQISHLENMQALGDIQQWRGQNAYLMQTMPEDTGLIKSKKELDDRNRVSIQHQSTFSESESNNSALLNRLKGNREKDHLTRINSPWLFDNFRTYVDHRIRSADYTAGTIDDQRVGLGLEWESRRKNANITFSQTIDNEQDQDRFGVQVNWSQRLNDHWQYALGFNSQADIPLQAIKNGNEGQSYTFGVNWRQHESREASVIYQLTDIDDDNMRQEITTYFKQQIFQAPHHITSLTLGGYYSQNDKVQVDYFNPEESYSAELTLLHDWTTWRKYEKDFIQHFEAMIGTFGQYGISSKPIYNVFYQHDWKFSRTWSLNYGIGWGTHPYDGEDEEKTYAIVGFKGIF</sequence>
<evidence type="ECO:0000313" key="5">
    <source>
        <dbReference type="Proteomes" id="UP000546536"/>
    </source>
</evidence>
<dbReference type="InterPro" id="IPR019734">
    <property type="entry name" value="TPR_rpt"/>
</dbReference>
<evidence type="ECO:0000259" key="3">
    <source>
        <dbReference type="Pfam" id="PF21197"/>
    </source>
</evidence>
<dbReference type="InterPro" id="IPR011990">
    <property type="entry name" value="TPR-like_helical_dom_sf"/>
</dbReference>
<organism evidence="4 5">
    <name type="scientific">Acinetobacter terrae</name>
    <dbReference type="NCBI Taxonomy" id="2731247"/>
    <lineage>
        <taxon>Bacteria</taxon>
        <taxon>Pseudomonadati</taxon>
        <taxon>Pseudomonadota</taxon>
        <taxon>Gammaproteobacteria</taxon>
        <taxon>Moraxellales</taxon>
        <taxon>Moraxellaceae</taxon>
        <taxon>Acinetobacter</taxon>
        <taxon>Acinetobacter Taxon 24</taxon>
    </lineage>
</organism>
<dbReference type="Pfam" id="PF21197">
    <property type="entry name" value="PgaA_barrel"/>
    <property type="match status" value="1"/>
</dbReference>
<accession>A0ABX1V2N1</accession>
<dbReference type="SUPFAM" id="SSF48452">
    <property type="entry name" value="TPR-like"/>
    <property type="match status" value="2"/>
</dbReference>
<dbReference type="InterPro" id="IPR049003">
    <property type="entry name" value="PgaA_barrel"/>
</dbReference>
<evidence type="ECO:0000313" key="4">
    <source>
        <dbReference type="EMBL" id="NNH87915.1"/>
    </source>
</evidence>
<comment type="caution">
    <text evidence="4">The sequence shown here is derived from an EMBL/GenBank/DDBJ whole genome shotgun (WGS) entry which is preliminary data.</text>
</comment>
<name>A0ABX1V2N1_9GAMM</name>
<feature type="domain" description="PgaA membrane beta barrel" evidence="3">
    <location>
        <begin position="556"/>
        <end position="818"/>
    </location>
</feature>
<keyword evidence="5" id="KW-1185">Reference proteome</keyword>
<dbReference type="NCBIfam" id="TIGR03939">
    <property type="entry name" value="PGA_TPR_OMP"/>
    <property type="match status" value="1"/>
</dbReference>
<evidence type="ECO:0000256" key="1">
    <source>
        <dbReference type="PROSITE-ProRule" id="PRU00339"/>
    </source>
</evidence>
<keyword evidence="2" id="KW-0732">Signal</keyword>
<dbReference type="PROSITE" id="PS50005">
    <property type="entry name" value="TPR"/>
    <property type="match status" value="1"/>
</dbReference>
<feature type="signal peptide" evidence="2">
    <location>
        <begin position="1"/>
        <end position="26"/>
    </location>
</feature>
<gene>
    <name evidence="4" type="primary">pgaA</name>
    <name evidence="4" type="ORF">HLH13_09420</name>
</gene>
<dbReference type="EMBL" id="JABERG010000011">
    <property type="protein sequence ID" value="NNH87915.1"/>
    <property type="molecule type" value="Genomic_DNA"/>
</dbReference>
<feature type="repeat" description="TPR" evidence="1">
    <location>
        <begin position="416"/>
        <end position="449"/>
    </location>
</feature>
<dbReference type="Proteomes" id="UP000546536">
    <property type="component" value="Unassembled WGS sequence"/>
</dbReference>
<dbReference type="InterPro" id="IPR023870">
    <property type="entry name" value="PGA_export_porin_PgaA"/>
</dbReference>